<keyword evidence="2" id="KW-0805">Transcription regulation</keyword>
<accession>A0ABM8SPD2</accession>
<keyword evidence="7" id="KW-1185">Reference proteome</keyword>
<evidence type="ECO:0000313" key="6">
    <source>
        <dbReference type="EMBL" id="CAE6824002.1"/>
    </source>
</evidence>
<sequence length="100" mass="11015">MSALVANPTSPTAELLNLTKLRVFTIVVERGSASRAAAQLFRAQSAVTRSVRELEETLGEQLLERRPSGMLPTPVGRAVDERSRRIFAELHALALWCATR</sequence>
<gene>
    <name evidence="6" type="ORF">R69776_06288</name>
</gene>
<evidence type="ECO:0000256" key="4">
    <source>
        <dbReference type="ARBA" id="ARBA00023163"/>
    </source>
</evidence>
<dbReference type="PROSITE" id="PS50931">
    <property type="entry name" value="HTH_LYSR"/>
    <property type="match status" value="1"/>
</dbReference>
<comment type="similarity">
    <text evidence="1">Belongs to the LysR transcriptional regulatory family.</text>
</comment>
<evidence type="ECO:0000256" key="1">
    <source>
        <dbReference type="ARBA" id="ARBA00009437"/>
    </source>
</evidence>
<dbReference type="Proteomes" id="UP000673821">
    <property type="component" value="Unassembled WGS sequence"/>
</dbReference>
<evidence type="ECO:0000256" key="2">
    <source>
        <dbReference type="ARBA" id="ARBA00023015"/>
    </source>
</evidence>
<dbReference type="InterPro" id="IPR036388">
    <property type="entry name" value="WH-like_DNA-bd_sf"/>
</dbReference>
<dbReference type="SUPFAM" id="SSF46785">
    <property type="entry name" value="Winged helix' DNA-binding domain"/>
    <property type="match status" value="1"/>
</dbReference>
<evidence type="ECO:0000313" key="7">
    <source>
        <dbReference type="Proteomes" id="UP000673821"/>
    </source>
</evidence>
<dbReference type="EMBL" id="CAJNBH010000023">
    <property type="protein sequence ID" value="CAE6824002.1"/>
    <property type="molecule type" value="Genomic_DNA"/>
</dbReference>
<evidence type="ECO:0000259" key="5">
    <source>
        <dbReference type="PROSITE" id="PS50931"/>
    </source>
</evidence>
<reference evidence="6 7" key="1">
    <citation type="submission" date="2021-02" db="EMBL/GenBank/DDBJ databases">
        <authorList>
            <person name="Vanwijnsberghe S."/>
        </authorList>
    </citation>
    <scope>NUCLEOTIDE SEQUENCE [LARGE SCALE GENOMIC DNA]</scope>
    <source>
        <strain evidence="6 7">R-69776</strain>
    </source>
</reference>
<comment type="caution">
    <text evidence="6">The sequence shown here is derived from an EMBL/GenBank/DDBJ whole genome shotgun (WGS) entry which is preliminary data.</text>
</comment>
<dbReference type="Pfam" id="PF00126">
    <property type="entry name" value="HTH_1"/>
    <property type="match status" value="1"/>
</dbReference>
<dbReference type="InterPro" id="IPR036390">
    <property type="entry name" value="WH_DNA-bd_sf"/>
</dbReference>
<evidence type="ECO:0000256" key="3">
    <source>
        <dbReference type="ARBA" id="ARBA00023125"/>
    </source>
</evidence>
<keyword evidence="4" id="KW-0804">Transcription</keyword>
<dbReference type="PANTHER" id="PTHR30126:SF40">
    <property type="entry name" value="HTH-TYPE TRANSCRIPTIONAL REGULATOR GLTR"/>
    <property type="match status" value="1"/>
</dbReference>
<dbReference type="PRINTS" id="PR00039">
    <property type="entry name" value="HTHLYSR"/>
</dbReference>
<dbReference type="InterPro" id="IPR000847">
    <property type="entry name" value="LysR_HTH_N"/>
</dbReference>
<dbReference type="PANTHER" id="PTHR30126">
    <property type="entry name" value="HTH-TYPE TRANSCRIPTIONAL REGULATOR"/>
    <property type="match status" value="1"/>
</dbReference>
<feature type="domain" description="HTH lysR-type" evidence="5">
    <location>
        <begin position="16"/>
        <end position="73"/>
    </location>
</feature>
<organism evidence="6 7">
    <name type="scientific">Paraburkholderia nemoris</name>
    <dbReference type="NCBI Taxonomy" id="2793076"/>
    <lineage>
        <taxon>Bacteria</taxon>
        <taxon>Pseudomonadati</taxon>
        <taxon>Pseudomonadota</taxon>
        <taxon>Betaproteobacteria</taxon>
        <taxon>Burkholderiales</taxon>
        <taxon>Burkholderiaceae</taxon>
        <taxon>Paraburkholderia</taxon>
    </lineage>
</organism>
<keyword evidence="3" id="KW-0238">DNA-binding</keyword>
<protein>
    <recommendedName>
        <fullName evidence="5">HTH lysR-type domain-containing protein</fullName>
    </recommendedName>
</protein>
<proteinExistence type="inferred from homology"/>
<dbReference type="Gene3D" id="1.10.10.10">
    <property type="entry name" value="Winged helix-like DNA-binding domain superfamily/Winged helix DNA-binding domain"/>
    <property type="match status" value="1"/>
</dbReference>
<name>A0ABM8SPD2_9BURK</name>